<dbReference type="PANTHER" id="PTHR36974">
    <property type="entry name" value="MEMBRANE PROTEIN-RELATED"/>
    <property type="match status" value="1"/>
</dbReference>
<dbReference type="EMBL" id="QRAO01000004">
    <property type="protein sequence ID" value="RDK84902.1"/>
    <property type="molecule type" value="Genomic_DNA"/>
</dbReference>
<dbReference type="Proteomes" id="UP000255317">
    <property type="component" value="Unassembled WGS sequence"/>
</dbReference>
<dbReference type="PANTHER" id="PTHR36974:SF1">
    <property type="entry name" value="DOXX FAMILY MEMBRANE PROTEIN"/>
    <property type="match status" value="1"/>
</dbReference>
<feature type="transmembrane region" description="Helical" evidence="5">
    <location>
        <begin position="34"/>
        <end position="57"/>
    </location>
</feature>
<dbReference type="RefSeq" id="WP_115124311.1">
    <property type="nucleotide sequence ID" value="NZ_QRAO01000004.1"/>
</dbReference>
<accession>A0A370Q956</accession>
<evidence type="ECO:0000313" key="8">
    <source>
        <dbReference type="Proteomes" id="UP000255317"/>
    </source>
</evidence>
<gene>
    <name evidence="7" type="ORF">C8D94_104286</name>
</gene>
<keyword evidence="2 5" id="KW-0812">Transmembrane</keyword>
<comment type="subcellular location">
    <subcellularLocation>
        <location evidence="1">Membrane</location>
        <topology evidence="1">Multi-pass membrane protein</topology>
    </subcellularLocation>
</comment>
<feature type="domain" description="Methylamine utilisation protein MauE" evidence="6">
    <location>
        <begin position="6"/>
        <end position="87"/>
    </location>
</feature>
<sequence>MLPWHQYVLGLIFIVAGVFHFQKPKLYKRVIPPYLPSPSTLVIVSGLTEMIAGFLLLNTETQVYGAWGIIIQLILFIPVHIYMLQNEKASMKLPKWVLILRLPLQFALIYWASLYI</sequence>
<proteinExistence type="predicted"/>
<protein>
    <submittedName>
        <fullName evidence="7">Putative membrane protein</fullName>
    </submittedName>
</protein>
<keyword evidence="4 5" id="KW-0472">Membrane</keyword>
<dbReference type="GO" id="GO:0016020">
    <property type="term" value="C:membrane"/>
    <property type="evidence" value="ECO:0007669"/>
    <property type="project" value="UniProtKB-SubCell"/>
</dbReference>
<evidence type="ECO:0000256" key="1">
    <source>
        <dbReference type="ARBA" id="ARBA00004141"/>
    </source>
</evidence>
<evidence type="ECO:0000259" key="6">
    <source>
        <dbReference type="Pfam" id="PF07291"/>
    </source>
</evidence>
<feature type="transmembrane region" description="Helical" evidence="5">
    <location>
        <begin position="6"/>
        <end position="22"/>
    </location>
</feature>
<evidence type="ECO:0000256" key="4">
    <source>
        <dbReference type="ARBA" id="ARBA00023136"/>
    </source>
</evidence>
<keyword evidence="3 5" id="KW-1133">Transmembrane helix</keyword>
<name>A0A370Q956_9FLAO</name>
<evidence type="ECO:0000256" key="2">
    <source>
        <dbReference type="ARBA" id="ARBA00022692"/>
    </source>
</evidence>
<comment type="caution">
    <text evidence="7">The sequence shown here is derived from an EMBL/GenBank/DDBJ whole genome shotgun (WGS) entry which is preliminary data.</text>
</comment>
<dbReference type="InterPro" id="IPR009908">
    <property type="entry name" value="Methylamine_util_MauE"/>
</dbReference>
<dbReference type="GO" id="GO:0030416">
    <property type="term" value="P:methylamine metabolic process"/>
    <property type="evidence" value="ECO:0007669"/>
    <property type="project" value="InterPro"/>
</dbReference>
<keyword evidence="8" id="KW-1185">Reference proteome</keyword>
<dbReference type="OrthoDB" id="327939at2"/>
<dbReference type="Pfam" id="PF07291">
    <property type="entry name" value="MauE"/>
    <property type="match status" value="1"/>
</dbReference>
<reference evidence="7 8" key="1">
    <citation type="submission" date="2018-07" db="EMBL/GenBank/DDBJ databases">
        <title>Genomic Encyclopedia of Type Strains, Phase IV (KMG-IV): sequencing the most valuable type-strain genomes for metagenomic binning, comparative biology and taxonomic classification.</title>
        <authorList>
            <person name="Goeker M."/>
        </authorList>
    </citation>
    <scope>NUCLEOTIDE SEQUENCE [LARGE SCALE GENOMIC DNA]</scope>
    <source>
        <strain evidence="7 8">DSM 101478</strain>
    </source>
</reference>
<feature type="transmembrane region" description="Helical" evidence="5">
    <location>
        <begin position="63"/>
        <end position="84"/>
    </location>
</feature>
<evidence type="ECO:0000256" key="3">
    <source>
        <dbReference type="ARBA" id="ARBA00022989"/>
    </source>
</evidence>
<evidence type="ECO:0000313" key="7">
    <source>
        <dbReference type="EMBL" id="RDK84902.1"/>
    </source>
</evidence>
<evidence type="ECO:0000256" key="5">
    <source>
        <dbReference type="SAM" id="Phobius"/>
    </source>
</evidence>
<feature type="transmembrane region" description="Helical" evidence="5">
    <location>
        <begin position="96"/>
        <end position="113"/>
    </location>
</feature>
<dbReference type="AlphaFoldDB" id="A0A370Q956"/>
<organism evidence="7 8">
    <name type="scientific">Marinirhabdus gelatinilytica</name>
    <dbReference type="NCBI Taxonomy" id="1703343"/>
    <lineage>
        <taxon>Bacteria</taxon>
        <taxon>Pseudomonadati</taxon>
        <taxon>Bacteroidota</taxon>
        <taxon>Flavobacteriia</taxon>
        <taxon>Flavobacteriales</taxon>
        <taxon>Flavobacteriaceae</taxon>
    </lineage>
</organism>